<comment type="pathway">
    <text evidence="3">Amino-acid biosynthesis; L-tryptophan biosynthesis; L-tryptophan from chorismate: step 1/5.</text>
</comment>
<dbReference type="SUPFAM" id="SSF52317">
    <property type="entry name" value="Class I glutamine amidotransferase-like"/>
    <property type="match status" value="1"/>
</dbReference>
<dbReference type="PANTHER" id="PTHR11236:SF9">
    <property type="entry name" value="ANTHRANILATE SYNTHASE COMPONENT 1"/>
    <property type="match status" value="1"/>
</dbReference>
<evidence type="ECO:0000259" key="6">
    <source>
        <dbReference type="Pfam" id="PF04715"/>
    </source>
</evidence>
<dbReference type="Gene3D" id="3.40.50.880">
    <property type="match status" value="1"/>
</dbReference>
<keyword evidence="3 7" id="KW-0456">Lyase</keyword>
<comment type="caution">
    <text evidence="7">The sequence shown here is derived from an EMBL/GenBank/DDBJ whole genome shotgun (WGS) entry which is preliminary data.</text>
</comment>
<dbReference type="InterPro" id="IPR005801">
    <property type="entry name" value="ADC_synthase"/>
</dbReference>
<dbReference type="NCBIfam" id="TIGR01815">
    <property type="entry name" value="TrpE-clade3"/>
    <property type="match status" value="1"/>
</dbReference>
<dbReference type="EC" id="4.1.3.27" evidence="2 3"/>
<dbReference type="PRINTS" id="PR00099">
    <property type="entry name" value="CPSGATASE"/>
</dbReference>
<keyword evidence="3" id="KW-0057">Aromatic amino acid biosynthesis</keyword>
<gene>
    <name evidence="7" type="ORF">IOD40_04175</name>
</gene>
<evidence type="ECO:0000256" key="3">
    <source>
        <dbReference type="PIRNR" id="PIRNR036934"/>
    </source>
</evidence>
<dbReference type="InterPro" id="IPR010112">
    <property type="entry name" value="TrpE-G_bact"/>
</dbReference>
<accession>A0ABS0S9G2</accession>
<comment type="catalytic activity">
    <reaction evidence="3">
        <text>chorismate + L-glutamine = anthranilate + pyruvate + L-glutamate + H(+)</text>
        <dbReference type="Rhea" id="RHEA:21732"/>
        <dbReference type="ChEBI" id="CHEBI:15361"/>
        <dbReference type="ChEBI" id="CHEBI:15378"/>
        <dbReference type="ChEBI" id="CHEBI:16567"/>
        <dbReference type="ChEBI" id="CHEBI:29748"/>
        <dbReference type="ChEBI" id="CHEBI:29985"/>
        <dbReference type="ChEBI" id="CHEBI:58359"/>
        <dbReference type="EC" id="4.1.3.27"/>
    </reaction>
</comment>
<dbReference type="Gene3D" id="3.60.120.10">
    <property type="entry name" value="Anthranilate synthase"/>
    <property type="match status" value="1"/>
</dbReference>
<dbReference type="PRINTS" id="PR00096">
    <property type="entry name" value="GATASE"/>
</dbReference>
<feature type="domain" description="Chorismate-utilising enzyme C-terminal" evidence="5">
    <location>
        <begin position="246"/>
        <end position="499"/>
    </location>
</feature>
<dbReference type="PIRSF" id="PIRSF036934">
    <property type="entry name" value="TrpE-G"/>
    <property type="match status" value="1"/>
</dbReference>
<feature type="domain" description="Glutamine amidotransferase" evidence="4">
    <location>
        <begin position="532"/>
        <end position="708"/>
    </location>
</feature>
<dbReference type="InterPro" id="IPR006221">
    <property type="entry name" value="TrpG/PapA_dom"/>
</dbReference>
<dbReference type="InterPro" id="IPR015890">
    <property type="entry name" value="Chorismate_C"/>
</dbReference>
<dbReference type="Pfam" id="PF00117">
    <property type="entry name" value="GATase"/>
    <property type="match status" value="1"/>
</dbReference>
<dbReference type="NCBIfam" id="NF010081">
    <property type="entry name" value="PRK13566.1"/>
    <property type="match status" value="1"/>
</dbReference>
<dbReference type="InterPro" id="IPR006805">
    <property type="entry name" value="Anth_synth_I_N"/>
</dbReference>
<keyword evidence="3" id="KW-0028">Amino-acid biosynthesis</keyword>
<dbReference type="EMBL" id="JADGMQ010000002">
    <property type="protein sequence ID" value="MBI1619861.1"/>
    <property type="molecule type" value="Genomic_DNA"/>
</dbReference>
<dbReference type="PANTHER" id="PTHR11236">
    <property type="entry name" value="AMINOBENZOATE/ANTHRANILATE SYNTHASE"/>
    <property type="match status" value="1"/>
</dbReference>
<sequence length="729" mass="81166">MTVQLTEDGGERYVTQGGVTITRRRHETAYAGAIEAYIDGLDSRRGCVFSSNYEYPGRYTRWDTAIIDPPLVVSARGRAMKIEALNKRGEVMLPIIQSSLSGQADISIDDVSETLIALTVAEPTRVFAEEERSRAPTVFTVLRALVDLFRSPEDSNLGLYGSFGYDLAFQFDNIEMKLKRPESQRDLVLYLPDEILVVDHHQAKAWHDRYDYSGEGFSTEGLERTAQELPFKPSEVVPPRADHERGEYSRLVERAKESFKRGDLFEVVPGQMFFERCVSKPSQISRRLKKINPSPYSFFINLGEGEYLIGASPEMFVRVNGRRVETCPISGTIKRGDDAIADSEQILKLLNSKKDESELTMCSDVDRNDKSRVCEPGSVRVIGRRQIEMYSRLIHTVDHIEGRLREDMDAFDAFLSHAWAVTVTGAPKLWAMRFIENHEKSPRAWYGGAIGMVHFNGDMNTGLTLRTIRIKDGIAEVRAGATLLYDSDPAEEEAETELKASAMLTAIREASTAHASVAEIEQTKVGEGVSILLVDHEDSFVHTLANYFRQTGATVSTVRSPVAEEVFDRVNPDLVVLSPGPGMPKDFDTKATISKARKRDLPIFGVCLGLQALTEAYGGELRQLSVPVHGKPSRIRVNEAGTVFNGLPKEITVGRYHSIFADPARLPDDFIVTAETDDGVIMGIEHKSEPVAAVQFHPESIMTLGQNAGMRMIENVVAKMPRKARMKAV</sequence>
<dbReference type="InterPro" id="IPR029062">
    <property type="entry name" value="Class_I_gatase-like"/>
</dbReference>
<dbReference type="SUPFAM" id="SSF56322">
    <property type="entry name" value="ADC synthase"/>
    <property type="match status" value="1"/>
</dbReference>
<dbReference type="InterPro" id="IPR019999">
    <property type="entry name" value="Anth_synth_I-like"/>
</dbReference>
<feature type="domain" description="Anthranilate synthase component I N-terminal" evidence="6">
    <location>
        <begin position="60"/>
        <end position="204"/>
    </location>
</feature>
<keyword evidence="1" id="KW-0315">Glutamine amidotransferase</keyword>
<dbReference type="GO" id="GO:0004049">
    <property type="term" value="F:anthranilate synthase activity"/>
    <property type="evidence" value="ECO:0007669"/>
    <property type="project" value="UniProtKB-EC"/>
</dbReference>
<evidence type="ECO:0000256" key="1">
    <source>
        <dbReference type="ARBA" id="ARBA00022962"/>
    </source>
</evidence>
<protein>
    <recommendedName>
        <fullName evidence="2 3">Anthranilate synthase</fullName>
        <ecNumber evidence="2 3">4.1.3.27</ecNumber>
    </recommendedName>
</protein>
<dbReference type="CDD" id="cd01743">
    <property type="entry name" value="GATase1_Anthranilate_Synthase"/>
    <property type="match status" value="1"/>
</dbReference>
<evidence type="ECO:0000313" key="8">
    <source>
        <dbReference type="Proteomes" id="UP000601789"/>
    </source>
</evidence>
<dbReference type="Pfam" id="PF00425">
    <property type="entry name" value="Chorismate_bind"/>
    <property type="match status" value="1"/>
</dbReference>
<dbReference type="RefSeq" id="WP_198474641.1">
    <property type="nucleotide sequence ID" value="NZ_JADGMQ010000002.1"/>
</dbReference>
<keyword evidence="8" id="KW-1185">Reference proteome</keyword>
<organism evidence="7 8">
    <name type="scientific">Aquamicrobium zhengzhouense</name>
    <dbReference type="NCBI Taxonomy" id="2781738"/>
    <lineage>
        <taxon>Bacteria</taxon>
        <taxon>Pseudomonadati</taxon>
        <taxon>Pseudomonadota</taxon>
        <taxon>Alphaproteobacteria</taxon>
        <taxon>Hyphomicrobiales</taxon>
        <taxon>Phyllobacteriaceae</taxon>
        <taxon>Aquamicrobium</taxon>
    </lineage>
</organism>
<evidence type="ECO:0000259" key="4">
    <source>
        <dbReference type="Pfam" id="PF00117"/>
    </source>
</evidence>
<dbReference type="NCBIfam" id="TIGR00566">
    <property type="entry name" value="trpG_papA"/>
    <property type="match status" value="1"/>
</dbReference>
<dbReference type="PROSITE" id="PS51273">
    <property type="entry name" value="GATASE_TYPE_1"/>
    <property type="match status" value="1"/>
</dbReference>
<proteinExistence type="predicted"/>
<evidence type="ECO:0000313" key="7">
    <source>
        <dbReference type="EMBL" id="MBI1619861.1"/>
    </source>
</evidence>
<evidence type="ECO:0000256" key="2">
    <source>
        <dbReference type="NCBIfam" id="TIGR01815"/>
    </source>
</evidence>
<name>A0ABS0S9G2_9HYPH</name>
<evidence type="ECO:0000259" key="5">
    <source>
        <dbReference type="Pfam" id="PF00425"/>
    </source>
</evidence>
<dbReference type="Proteomes" id="UP000601789">
    <property type="component" value="Unassembled WGS sequence"/>
</dbReference>
<dbReference type="InterPro" id="IPR017926">
    <property type="entry name" value="GATASE"/>
</dbReference>
<keyword evidence="3" id="KW-0822">Tryptophan biosynthesis</keyword>
<dbReference type="Pfam" id="PF04715">
    <property type="entry name" value="Anth_synt_I_N"/>
    <property type="match status" value="1"/>
</dbReference>
<dbReference type="PRINTS" id="PR00097">
    <property type="entry name" value="ANTSNTHASEII"/>
</dbReference>
<reference evidence="7 8" key="1">
    <citation type="submission" date="2020-10" db="EMBL/GenBank/DDBJ databases">
        <title>Aquamicrobium zhengzhouensis sp. nov., a exopolysaccharide producing bacterium isolated from farmland soil.</title>
        <authorList>
            <person name="Wang X."/>
        </authorList>
    </citation>
    <scope>NUCLEOTIDE SEQUENCE [LARGE SCALE GENOMIC DNA]</scope>
    <source>
        <strain evidence="8">cd-1</strain>
    </source>
</reference>